<keyword evidence="3" id="KW-1185">Reference proteome</keyword>
<name>A0L7A5_MAGMM</name>
<gene>
    <name evidence="1" type="ordered locus">Mmc1_1337</name>
    <name evidence="2" type="ordered locus">Mmc1_2563</name>
</gene>
<organism evidence="1 3">
    <name type="scientific">Magnetococcus marinus (strain ATCC BAA-1437 / JCM 17883 / MC-1)</name>
    <dbReference type="NCBI Taxonomy" id="156889"/>
    <lineage>
        <taxon>Bacteria</taxon>
        <taxon>Pseudomonadati</taxon>
        <taxon>Pseudomonadota</taxon>
        <taxon>Magnetococcia</taxon>
        <taxon>Magnetococcales</taxon>
        <taxon>Magnetococcaceae</taxon>
        <taxon>Magnetococcus</taxon>
    </lineage>
</organism>
<evidence type="ECO:0008006" key="4">
    <source>
        <dbReference type="Google" id="ProtNLM"/>
    </source>
</evidence>
<dbReference type="Pfam" id="PF05973">
    <property type="entry name" value="Gp49"/>
    <property type="match status" value="1"/>
</dbReference>
<dbReference type="OrthoDB" id="330810at2"/>
<reference evidence="1 3" key="3">
    <citation type="journal article" date="2012" name="Int. J. Syst. Evol. Microbiol.">
        <title>Magnetococcus marinus gen. nov., sp. nov., a marine, magnetotactic bacterium that represents a novel lineage (Magnetococcaceae fam. nov.; Magnetococcales ord. nov.) at the base of the Alphaproteobacteria.</title>
        <authorList>
            <person name="Bazylinski D.A."/>
            <person name="Williams T.J."/>
            <person name="Lefevre C.T."/>
            <person name="Berg R.J."/>
            <person name="Zhang C.L."/>
            <person name="Bowser S.S."/>
            <person name="Dean A.J."/>
            <person name="Beveridge T.J."/>
        </authorList>
    </citation>
    <scope>NUCLEOTIDE SEQUENCE [LARGE SCALE GENOMIC DNA]</scope>
    <source>
        <strain evidence="3">ATCC BAA-1437 / JCM 17883 / MC-1</strain>
        <strain evidence="1">MC-1</strain>
    </source>
</reference>
<dbReference type="AlphaFoldDB" id="A0L7A5"/>
<dbReference type="EMBL" id="CP000471">
    <property type="protein sequence ID" value="ABK45062.1"/>
    <property type="molecule type" value="Genomic_DNA"/>
</dbReference>
<dbReference type="Proteomes" id="UP000002586">
    <property type="component" value="Chromosome"/>
</dbReference>
<sequence>MKWSITFYNVNVQQEIRSWPVGIHADFLRLVQLLEEFGMDLRMPHSRAMGKGLFELRCKGSEGIGRAFYCTVKGQTIVILHSFIKKTQETPAKELRTAQKRLKEVKNG</sequence>
<accession>A0L7A5</accession>
<protein>
    <recommendedName>
        <fullName evidence="4">Phage-related protein</fullName>
    </recommendedName>
</protein>
<evidence type="ECO:0000313" key="2">
    <source>
        <dbReference type="EMBL" id="ABK45062.1"/>
    </source>
</evidence>
<dbReference type="KEGG" id="mgm:Mmc1_2563"/>
<dbReference type="HOGENOM" id="CLU_122734_6_0_5"/>
<evidence type="ECO:0000313" key="3">
    <source>
        <dbReference type="Proteomes" id="UP000002586"/>
    </source>
</evidence>
<reference evidence="3" key="2">
    <citation type="journal article" date="2009" name="Appl. Environ. Microbiol.">
        <title>Complete genome sequence of the chemolithoautotrophic marine magnetotactic coccus strain MC-1.</title>
        <authorList>
            <person name="Schubbe S."/>
            <person name="Williams T.J."/>
            <person name="Xie G."/>
            <person name="Kiss H.E."/>
            <person name="Brettin T.S."/>
            <person name="Martinez D."/>
            <person name="Ross C.A."/>
            <person name="Schuler D."/>
            <person name="Cox B.L."/>
            <person name="Nealson K.H."/>
            <person name="Bazylinski D.A."/>
        </authorList>
    </citation>
    <scope>NUCLEOTIDE SEQUENCE [LARGE SCALE GENOMIC DNA]</scope>
    <source>
        <strain evidence="3">ATCC BAA-1437 / JCM 17883 / MC-1</strain>
    </source>
</reference>
<dbReference type="eggNOG" id="COG4679">
    <property type="taxonomic scope" value="Bacteria"/>
</dbReference>
<proteinExistence type="predicted"/>
<reference evidence="1" key="1">
    <citation type="submission" date="2006-09" db="EMBL/GenBank/DDBJ databases">
        <title>Complete sequence of Magnetococcus sp. MC-1.</title>
        <authorList>
            <consortium name="US DOE Joint Genome Institute"/>
            <person name="Copeland A."/>
            <person name="Lucas S."/>
            <person name="Lapidus A."/>
            <person name="Barry K."/>
            <person name="Detter J.C."/>
            <person name="Glavina del Rio T."/>
            <person name="Hammon N."/>
            <person name="Israni S."/>
            <person name="Dalin E."/>
            <person name="Tice H."/>
            <person name="Pitluck S."/>
            <person name="Kiss H."/>
            <person name="Goodwin L.A."/>
            <person name="Brettin T."/>
            <person name="Bruce D."/>
            <person name="Han C."/>
            <person name="Tapia R."/>
            <person name="Gilna P."/>
            <person name="Schmutz J."/>
            <person name="Larimer F."/>
            <person name="Land M."/>
            <person name="Hauser L."/>
            <person name="Kyrpides N."/>
            <person name="Mikhailova N."/>
            <person name="Richardson P."/>
        </authorList>
    </citation>
    <scope>NUCLEOTIDE SEQUENCE [LARGE SCALE GENOMIC DNA]</scope>
    <source>
        <strain evidence="1">MC-1</strain>
    </source>
</reference>
<dbReference type="RefSeq" id="WP_011713002.1">
    <property type="nucleotide sequence ID" value="NC_008576.1"/>
</dbReference>
<evidence type="ECO:0000313" key="1">
    <source>
        <dbReference type="EMBL" id="ABK43848.1"/>
    </source>
</evidence>
<dbReference type="EMBL" id="CP000471">
    <property type="protein sequence ID" value="ABK43848.1"/>
    <property type="molecule type" value="Genomic_DNA"/>
</dbReference>
<dbReference type="InterPro" id="IPR009241">
    <property type="entry name" value="HigB-like"/>
</dbReference>
<dbReference type="KEGG" id="mgm:Mmc1_1337"/>
<dbReference type="STRING" id="156889.Mmc1_1337"/>